<dbReference type="Proteomes" id="UP000279446">
    <property type="component" value="Unassembled WGS sequence"/>
</dbReference>
<sequence>MCKSCFVLRELFTAAISDAHQKYIPTISFIKEMIKQQRLELYAGDCPLEEVARHLSEEIHYTVRHYLRCKSCKQYFFIGACIRGTPIYKTIESINDVNVKNMWGNYGSLYETKRST</sequence>
<dbReference type="OrthoDB" id="3837983at2"/>
<protein>
    <submittedName>
        <fullName evidence="1">Uncharacterized protein</fullName>
    </submittedName>
</protein>
<reference evidence="1 2" key="1">
    <citation type="submission" date="2018-12" db="EMBL/GenBank/DDBJ databases">
        <authorList>
            <person name="Sun L."/>
            <person name="Chen Z."/>
        </authorList>
    </citation>
    <scope>NUCLEOTIDE SEQUENCE [LARGE SCALE GENOMIC DNA]</scope>
    <source>
        <strain evidence="1 2">DSM 15890</strain>
    </source>
</reference>
<organism evidence="1 2">
    <name type="scientific">Paenibacillus anaericanus</name>
    <dbReference type="NCBI Taxonomy" id="170367"/>
    <lineage>
        <taxon>Bacteria</taxon>
        <taxon>Bacillati</taxon>
        <taxon>Bacillota</taxon>
        <taxon>Bacilli</taxon>
        <taxon>Bacillales</taxon>
        <taxon>Paenibacillaceae</taxon>
        <taxon>Paenibacillus</taxon>
    </lineage>
</organism>
<dbReference type="EMBL" id="RZNY01000015">
    <property type="protein sequence ID" value="RUT44502.1"/>
    <property type="molecule type" value="Genomic_DNA"/>
</dbReference>
<evidence type="ECO:0000313" key="2">
    <source>
        <dbReference type="Proteomes" id="UP000279446"/>
    </source>
</evidence>
<proteinExistence type="predicted"/>
<dbReference type="RefSeq" id="WP_127193447.1">
    <property type="nucleotide sequence ID" value="NZ_RZNY01000015.1"/>
</dbReference>
<accession>A0A3S1C6S7</accession>
<gene>
    <name evidence="1" type="ORF">EJP82_17975</name>
</gene>
<comment type="caution">
    <text evidence="1">The sequence shown here is derived from an EMBL/GenBank/DDBJ whole genome shotgun (WGS) entry which is preliminary data.</text>
</comment>
<evidence type="ECO:0000313" key="1">
    <source>
        <dbReference type="EMBL" id="RUT44502.1"/>
    </source>
</evidence>
<keyword evidence="2" id="KW-1185">Reference proteome</keyword>
<name>A0A3S1C6S7_9BACL</name>
<dbReference type="AlphaFoldDB" id="A0A3S1C6S7"/>